<dbReference type="PANTHER" id="PTHR11496:SF102">
    <property type="entry name" value="ALCOHOL DEHYDROGENASE 4"/>
    <property type="match status" value="1"/>
</dbReference>
<feature type="domain" description="Alcohol dehydrogenase iron-type/glycerol dehydrogenase GldA" evidence="5">
    <location>
        <begin position="13"/>
        <end position="186"/>
    </location>
</feature>
<sequence>MSRLALQANWSYPTSIRVGPGRANELPAACHSLAMQAPLLVTDPALAKLPMIGKALQDCRHANLSVSLFCQIKANPSGENVMDGVNAYHAGKHDGIIAFGGGSAIDAAKAIALMVGQTRPLWDFEDLGDNWSRVNVAAMAPIVALPTTAGTGSEVGRASVICDTKQQLKKIIFHPRMLPSIVILDPELTLELPPSLTAATGMDALSHSLEAYCAPHYHPLAEGIALESIRLVKEYLPRAVHQGNNLEARTQMLVASTMGATAFQRGLGAMHALAHPLGAIYDAHHGRLNAVLMPYVLQANRVAIEQKICRLAAYLQLKNNFTSFLNWILELRQNLGIEHSLKELGIDEHHIDRVAKMATEDAASFGNPIRFNELQYRDILRAAINGQLNESLKVNEEVC</sequence>
<protein>
    <submittedName>
        <fullName evidence="7">Alcohol dehydrogenase</fullName>
    </submittedName>
</protein>
<dbReference type="FunFam" id="1.20.1090.10:FF:000001">
    <property type="entry name" value="Aldehyde-alcohol dehydrogenase"/>
    <property type="match status" value="1"/>
</dbReference>
<evidence type="ECO:0000313" key="8">
    <source>
        <dbReference type="Proteomes" id="UP000054736"/>
    </source>
</evidence>
<evidence type="ECO:0000256" key="2">
    <source>
        <dbReference type="ARBA" id="ARBA00007358"/>
    </source>
</evidence>
<dbReference type="InterPro" id="IPR018211">
    <property type="entry name" value="ADH_Fe_CS"/>
</dbReference>
<dbReference type="Pfam" id="PF25137">
    <property type="entry name" value="ADH_Fe_C"/>
    <property type="match status" value="1"/>
</dbReference>
<reference evidence="7 8" key="1">
    <citation type="submission" date="2015-11" db="EMBL/GenBank/DDBJ databases">
        <title>Genomic analysis of 38 Legionella species identifies large and diverse effector repertoires.</title>
        <authorList>
            <person name="Burstein D."/>
            <person name="Amaro F."/>
            <person name="Zusman T."/>
            <person name="Lifshitz Z."/>
            <person name="Cohen O."/>
            <person name="Gilbert J.A."/>
            <person name="Pupko T."/>
            <person name="Shuman H.A."/>
            <person name="Segal G."/>
        </authorList>
    </citation>
    <scope>NUCLEOTIDE SEQUENCE [LARGE SCALE GENOMIC DNA]</scope>
    <source>
        <strain evidence="7 8">ATCC 700990</strain>
    </source>
</reference>
<dbReference type="Proteomes" id="UP000054736">
    <property type="component" value="Unassembled WGS sequence"/>
</dbReference>
<proteinExistence type="inferred from homology"/>
<dbReference type="Gene3D" id="1.20.1090.10">
    <property type="entry name" value="Dehydroquinate synthase-like - alpha domain"/>
    <property type="match status" value="1"/>
</dbReference>
<evidence type="ECO:0000256" key="4">
    <source>
        <dbReference type="ARBA" id="ARBA00023027"/>
    </source>
</evidence>
<dbReference type="OrthoDB" id="9815791at2"/>
<accession>A0A0W0TDY6</accession>
<dbReference type="RefSeq" id="WP_058494489.1">
    <property type="nucleotide sequence ID" value="NZ_CAAAIU010000006.1"/>
</dbReference>
<gene>
    <name evidence="7" type="ORF">Ldro_0126</name>
</gene>
<evidence type="ECO:0000256" key="3">
    <source>
        <dbReference type="ARBA" id="ARBA00023002"/>
    </source>
</evidence>
<keyword evidence="4" id="KW-0520">NAD</keyword>
<dbReference type="PATRIC" id="fig|1212489.4.peg.127"/>
<dbReference type="Gene3D" id="3.40.50.1970">
    <property type="match status" value="1"/>
</dbReference>
<dbReference type="CDD" id="cd14861">
    <property type="entry name" value="Fe-ADH-like"/>
    <property type="match status" value="1"/>
</dbReference>
<dbReference type="InterPro" id="IPR039697">
    <property type="entry name" value="Alcohol_dehydrogenase_Fe"/>
</dbReference>
<dbReference type="GO" id="GO:0004022">
    <property type="term" value="F:alcohol dehydrogenase (NAD+) activity"/>
    <property type="evidence" value="ECO:0007669"/>
    <property type="project" value="TreeGrafter"/>
</dbReference>
<dbReference type="InterPro" id="IPR056798">
    <property type="entry name" value="ADH_Fe_C"/>
</dbReference>
<dbReference type="Pfam" id="PF00465">
    <property type="entry name" value="Fe-ADH"/>
    <property type="match status" value="1"/>
</dbReference>
<dbReference type="FunFam" id="3.40.50.1970:FF:000003">
    <property type="entry name" value="Alcohol dehydrogenase, iron-containing"/>
    <property type="match status" value="1"/>
</dbReference>
<comment type="caution">
    <text evidence="7">The sequence shown here is derived from an EMBL/GenBank/DDBJ whole genome shotgun (WGS) entry which is preliminary data.</text>
</comment>
<dbReference type="AlphaFoldDB" id="A0A0W0TDY6"/>
<dbReference type="GO" id="GO:0046872">
    <property type="term" value="F:metal ion binding"/>
    <property type="evidence" value="ECO:0007669"/>
    <property type="project" value="InterPro"/>
</dbReference>
<evidence type="ECO:0000313" key="7">
    <source>
        <dbReference type="EMBL" id="KTC93776.1"/>
    </source>
</evidence>
<comment type="cofactor">
    <cofactor evidence="1">
        <name>Fe cation</name>
        <dbReference type="ChEBI" id="CHEBI:24875"/>
    </cofactor>
</comment>
<organism evidence="7 8">
    <name type="scientific">Legionella drozanskii LLAP-1</name>
    <dbReference type="NCBI Taxonomy" id="1212489"/>
    <lineage>
        <taxon>Bacteria</taxon>
        <taxon>Pseudomonadati</taxon>
        <taxon>Pseudomonadota</taxon>
        <taxon>Gammaproteobacteria</taxon>
        <taxon>Legionellales</taxon>
        <taxon>Legionellaceae</taxon>
        <taxon>Legionella</taxon>
    </lineage>
</organism>
<evidence type="ECO:0000259" key="6">
    <source>
        <dbReference type="Pfam" id="PF25137"/>
    </source>
</evidence>
<dbReference type="STRING" id="1212489.Ldro_0126"/>
<evidence type="ECO:0000256" key="1">
    <source>
        <dbReference type="ARBA" id="ARBA00001962"/>
    </source>
</evidence>
<dbReference type="EMBL" id="LNXY01000001">
    <property type="protein sequence ID" value="KTC93776.1"/>
    <property type="molecule type" value="Genomic_DNA"/>
</dbReference>
<dbReference type="SUPFAM" id="SSF56796">
    <property type="entry name" value="Dehydroquinate synthase-like"/>
    <property type="match status" value="1"/>
</dbReference>
<comment type="similarity">
    <text evidence="2">Belongs to the iron-containing alcohol dehydrogenase family.</text>
</comment>
<dbReference type="PROSITE" id="PS00913">
    <property type="entry name" value="ADH_IRON_1"/>
    <property type="match status" value="1"/>
</dbReference>
<name>A0A0W0TDY6_9GAMM</name>
<keyword evidence="8" id="KW-1185">Reference proteome</keyword>
<keyword evidence="3" id="KW-0560">Oxidoreductase</keyword>
<dbReference type="InterPro" id="IPR001670">
    <property type="entry name" value="ADH_Fe/GldA"/>
</dbReference>
<feature type="domain" description="Fe-containing alcohol dehydrogenase-like C-terminal" evidence="6">
    <location>
        <begin position="197"/>
        <end position="383"/>
    </location>
</feature>
<dbReference type="PANTHER" id="PTHR11496">
    <property type="entry name" value="ALCOHOL DEHYDROGENASE"/>
    <property type="match status" value="1"/>
</dbReference>
<evidence type="ECO:0000259" key="5">
    <source>
        <dbReference type="Pfam" id="PF00465"/>
    </source>
</evidence>